<evidence type="ECO:0000313" key="4">
    <source>
        <dbReference type="WBParaSite" id="ACRNAN_scaffold1829.g32244.t1"/>
    </source>
</evidence>
<dbReference type="AlphaFoldDB" id="A0A914D3G8"/>
<evidence type="ECO:0000313" key="3">
    <source>
        <dbReference type="Proteomes" id="UP000887540"/>
    </source>
</evidence>
<keyword evidence="3" id="KW-1185">Reference proteome</keyword>
<evidence type="ECO:0000256" key="1">
    <source>
        <dbReference type="SAM" id="MobiDB-lite"/>
    </source>
</evidence>
<accession>A0A914D3G8</accession>
<proteinExistence type="predicted"/>
<organism evidence="3 4">
    <name type="scientific">Acrobeloides nanus</name>
    <dbReference type="NCBI Taxonomy" id="290746"/>
    <lineage>
        <taxon>Eukaryota</taxon>
        <taxon>Metazoa</taxon>
        <taxon>Ecdysozoa</taxon>
        <taxon>Nematoda</taxon>
        <taxon>Chromadorea</taxon>
        <taxon>Rhabditida</taxon>
        <taxon>Tylenchina</taxon>
        <taxon>Cephalobomorpha</taxon>
        <taxon>Cephaloboidea</taxon>
        <taxon>Cephalobidae</taxon>
        <taxon>Acrobeloides</taxon>
    </lineage>
</organism>
<feature type="transmembrane region" description="Helical" evidence="2">
    <location>
        <begin position="223"/>
        <end position="247"/>
    </location>
</feature>
<feature type="region of interest" description="Disordered" evidence="1">
    <location>
        <begin position="395"/>
        <end position="439"/>
    </location>
</feature>
<feature type="compositionally biased region" description="Low complexity" evidence="1">
    <location>
        <begin position="66"/>
        <end position="84"/>
    </location>
</feature>
<protein>
    <submittedName>
        <fullName evidence="4">Uncharacterized protein</fullName>
    </submittedName>
</protein>
<sequence>MIKCITRSNFPLKTHDDKSTTSTYFCSSPTVKVSINGFPIKTPQTIIISPALPPDSCSTPTVKVSTNGSPIKTPTTTTSVAPSSLHLNTSKTSPQVQPSFISRFSSIFTELLFSSCPSKYEPSGKSSVIEMHANNCETNTNSCDNSQNSTKIINLQTTAKHINTIILAESTMEADELEQKPREPLKVYPRNQNGSNRSNARHKKMMLSSSQPRGLRRFTKSMLTGFIIVGFVGDRVMTCSLVSFWFINGLGDKVMTGGVGDFLDVFDGIVENDELAWLFTGLLGIELRQDLRPIQCLHTNKDSHGLLTQIRRSARALKHKIHGFKNFEFFYDLVAPNPNCRLQRLQPGHTPEAKILWYTSILSPKESHRPSHMHQHKSAGNSTKAIQLDAAIATSTKPDKESLSQDVSSSTEQDESLCAQRPSETHQRRTLLDQFPMMR</sequence>
<feature type="region of interest" description="Disordered" evidence="1">
    <location>
        <begin position="64"/>
        <end position="94"/>
    </location>
</feature>
<feature type="compositionally biased region" description="Polar residues" evidence="1">
    <location>
        <begin position="85"/>
        <end position="94"/>
    </location>
</feature>
<dbReference type="WBParaSite" id="ACRNAN_scaffold1829.g32244.t1">
    <property type="protein sequence ID" value="ACRNAN_scaffold1829.g32244.t1"/>
    <property type="gene ID" value="ACRNAN_scaffold1829.g32244"/>
</dbReference>
<reference evidence="4" key="1">
    <citation type="submission" date="2022-11" db="UniProtKB">
        <authorList>
            <consortium name="WormBaseParasite"/>
        </authorList>
    </citation>
    <scope>IDENTIFICATION</scope>
</reference>
<feature type="region of interest" description="Disordered" evidence="1">
    <location>
        <begin position="186"/>
        <end position="206"/>
    </location>
</feature>
<keyword evidence="2" id="KW-0812">Transmembrane</keyword>
<name>A0A914D3G8_9BILA</name>
<keyword evidence="2" id="KW-1133">Transmembrane helix</keyword>
<evidence type="ECO:0000256" key="2">
    <source>
        <dbReference type="SAM" id="Phobius"/>
    </source>
</evidence>
<keyword evidence="2" id="KW-0472">Membrane</keyword>
<dbReference type="Proteomes" id="UP000887540">
    <property type="component" value="Unplaced"/>
</dbReference>